<dbReference type="InterPro" id="IPR001623">
    <property type="entry name" value="DnaJ_domain"/>
</dbReference>
<dbReference type="GO" id="GO:0005789">
    <property type="term" value="C:endoplasmic reticulum membrane"/>
    <property type="evidence" value="ECO:0007669"/>
    <property type="project" value="TreeGrafter"/>
</dbReference>
<proteinExistence type="predicted"/>
<dbReference type="CDD" id="cd06257">
    <property type="entry name" value="DnaJ"/>
    <property type="match status" value="1"/>
</dbReference>
<name>A0A4C2E1R8_9SACH</name>
<dbReference type="OrthoDB" id="1507364at2759"/>
<dbReference type="PRINTS" id="PR00625">
    <property type="entry name" value="JDOMAIN"/>
</dbReference>
<keyword evidence="4" id="KW-1185">Reference proteome</keyword>
<dbReference type="SUPFAM" id="SSF46565">
    <property type="entry name" value="Chaperone J-domain"/>
    <property type="match status" value="1"/>
</dbReference>
<dbReference type="GO" id="GO:0071218">
    <property type="term" value="P:cellular response to misfolded protein"/>
    <property type="evidence" value="ECO:0007669"/>
    <property type="project" value="TreeGrafter"/>
</dbReference>
<comment type="caution">
    <text evidence="3">The sequence shown here is derived from an EMBL/GenBank/DDBJ whole genome shotgun (WGS) entry which is preliminary data.</text>
</comment>
<dbReference type="AlphaFoldDB" id="A0A4C2E1R8"/>
<keyword evidence="1" id="KW-1133">Transmembrane helix</keyword>
<sequence>MATYTAEQEQVALDVLSKDKHQFYEILKVERTANDNEIKKSYRKLAIRLHPDKNPHPKASEAFKLINRAFEVLGDNEKRTLYDRLGRDPDDRSVPSASASAFDGDMGFENMFFRRRREPSEDLFDILFNMRGGGGPFGGAFGGSPFGGSPFGGSPFGGPFGGSPFMDGSGSTFAFAGPDGFRVYTNGPRGSQARQRQRQRQQFEAEQEQNLYQSIKVLLPLLILFLVPIIERFLFG</sequence>
<dbReference type="Pfam" id="PF00226">
    <property type="entry name" value="DnaJ"/>
    <property type="match status" value="1"/>
</dbReference>
<dbReference type="PROSITE" id="PS50076">
    <property type="entry name" value="DNAJ_2"/>
    <property type="match status" value="1"/>
</dbReference>
<keyword evidence="1" id="KW-0472">Membrane</keyword>
<gene>
    <name evidence="3" type="ORF">ZYGM_003260</name>
</gene>
<keyword evidence="1" id="KW-0812">Transmembrane</keyword>
<dbReference type="Gene3D" id="1.10.287.110">
    <property type="entry name" value="DnaJ domain"/>
    <property type="match status" value="1"/>
</dbReference>
<accession>A0A4C2E1R8</accession>
<organism evidence="3 4">
    <name type="scientific">Zygosaccharomyces mellis</name>
    <dbReference type="NCBI Taxonomy" id="42258"/>
    <lineage>
        <taxon>Eukaryota</taxon>
        <taxon>Fungi</taxon>
        <taxon>Dikarya</taxon>
        <taxon>Ascomycota</taxon>
        <taxon>Saccharomycotina</taxon>
        <taxon>Saccharomycetes</taxon>
        <taxon>Saccharomycetales</taxon>
        <taxon>Saccharomycetaceae</taxon>
        <taxon>Zygosaccharomyces</taxon>
    </lineage>
</organism>
<feature type="domain" description="J" evidence="2">
    <location>
        <begin position="22"/>
        <end position="86"/>
    </location>
</feature>
<evidence type="ECO:0000256" key="1">
    <source>
        <dbReference type="SAM" id="Phobius"/>
    </source>
</evidence>
<dbReference type="InterPro" id="IPR018253">
    <property type="entry name" value="DnaJ_domain_CS"/>
</dbReference>
<dbReference type="Proteomes" id="UP000301737">
    <property type="component" value="Unassembled WGS sequence"/>
</dbReference>
<feature type="transmembrane region" description="Helical" evidence="1">
    <location>
        <begin position="217"/>
        <end position="235"/>
    </location>
</feature>
<dbReference type="SMART" id="SM00271">
    <property type="entry name" value="DnaJ"/>
    <property type="match status" value="1"/>
</dbReference>
<evidence type="ECO:0000259" key="2">
    <source>
        <dbReference type="PROSITE" id="PS50076"/>
    </source>
</evidence>
<dbReference type="PROSITE" id="PS00636">
    <property type="entry name" value="DNAJ_1"/>
    <property type="match status" value="1"/>
</dbReference>
<reference evidence="3 4" key="1">
    <citation type="submission" date="2019-01" db="EMBL/GenBank/DDBJ databases">
        <title>Draft Genome Sequencing of Zygosaccharomyces mellis Ca-7.</title>
        <authorList>
            <person name="Shiwa Y."/>
            <person name="Kanesaki Y."/>
            <person name="Ishige T."/>
            <person name="Mura K."/>
            <person name="Hori T."/>
            <person name="Tamura T."/>
        </authorList>
    </citation>
    <scope>NUCLEOTIDE SEQUENCE [LARGE SCALE GENOMIC DNA]</scope>
    <source>
        <strain evidence="3 4">Ca-7</strain>
    </source>
</reference>
<evidence type="ECO:0000313" key="4">
    <source>
        <dbReference type="Proteomes" id="UP000301737"/>
    </source>
</evidence>
<dbReference type="InterPro" id="IPR051100">
    <property type="entry name" value="DnaJ_subfamily_B/C"/>
</dbReference>
<protein>
    <recommendedName>
        <fullName evidence="2">J domain-containing protein</fullName>
    </recommendedName>
</protein>
<dbReference type="EMBL" id="BIMX01000004">
    <property type="protein sequence ID" value="GCE98184.1"/>
    <property type="molecule type" value="Genomic_DNA"/>
</dbReference>
<dbReference type="PANTHER" id="PTHR43908">
    <property type="entry name" value="AT29763P-RELATED"/>
    <property type="match status" value="1"/>
</dbReference>
<dbReference type="GO" id="GO:0030544">
    <property type="term" value="F:Hsp70 protein binding"/>
    <property type="evidence" value="ECO:0007669"/>
    <property type="project" value="TreeGrafter"/>
</dbReference>
<evidence type="ECO:0000313" key="3">
    <source>
        <dbReference type="EMBL" id="GCE98184.1"/>
    </source>
</evidence>
<dbReference type="InterPro" id="IPR036869">
    <property type="entry name" value="J_dom_sf"/>
</dbReference>
<dbReference type="PANTHER" id="PTHR43908:SF3">
    <property type="entry name" value="AT29763P-RELATED"/>
    <property type="match status" value="1"/>
</dbReference>